<dbReference type="OrthoDB" id="9985428at2759"/>
<feature type="domain" description="Microbial-type PARG catalytic" evidence="1">
    <location>
        <begin position="133"/>
        <end position="226"/>
    </location>
</feature>
<evidence type="ECO:0000313" key="2">
    <source>
        <dbReference type="EMBL" id="CAF9910432.1"/>
    </source>
</evidence>
<sequence>MANDKDAGGDIGKSRNKLVQTRLTSGFTCYRASPPLTISPYFTTPVLESNQSNQSSKSIRYAHPERRALPKNQEPPTLHHTRSSGLLALVAADTKSLLPGILLTTPHAPADGRLYTKGDLPPLVPNACPDLNLTPIRVLNVDSIDAALKLSTRHTEKDGAPRNEKPILILNMANAYHPGGGWLGGALAQEEALCYRSSLSFTLKNRFYPIPSDGGLYSPTVVIIRHSMANGHGLLDLNKPEQLPVVSIVSVAALRGPVIAKDHDGNERYKNIEDRTSMKQKIRTVLRIAAKNGHRRLVLGALGCGAFGNPREEVVKCWSETLREHEFEGGWWEEIVFAVLDGGTSKGLGNFGTFLKGLDGLEV</sequence>
<dbReference type="PANTHER" id="PTHR35596">
    <property type="entry name" value="DUF2263 DOMAIN-CONTAINING PROTEIN"/>
    <property type="match status" value="1"/>
</dbReference>
<dbReference type="AlphaFoldDB" id="A0A8H3I0P8"/>
<gene>
    <name evidence="2" type="ORF">HETSPECPRED_010061</name>
</gene>
<dbReference type="Gene3D" id="3.40.220.10">
    <property type="entry name" value="Leucine Aminopeptidase, subunit E, domain 1"/>
    <property type="match status" value="1"/>
</dbReference>
<accession>A0A8H3I0P8</accession>
<dbReference type="InterPro" id="IPR019261">
    <property type="entry name" value="PARG_cat_microbial"/>
</dbReference>
<dbReference type="Pfam" id="PF10021">
    <property type="entry name" value="PARG_cat_microb"/>
    <property type="match status" value="1"/>
</dbReference>
<dbReference type="PANTHER" id="PTHR35596:SF1">
    <property type="entry name" value="MICROBIAL-TYPE PARG CATALYTIC DOMAIN-CONTAINING PROTEIN"/>
    <property type="match status" value="1"/>
</dbReference>
<evidence type="ECO:0000313" key="3">
    <source>
        <dbReference type="Proteomes" id="UP000664521"/>
    </source>
</evidence>
<dbReference type="EMBL" id="CAJPDS010000009">
    <property type="protein sequence ID" value="CAF9910432.1"/>
    <property type="molecule type" value="Genomic_DNA"/>
</dbReference>
<dbReference type="InterPro" id="IPR012664">
    <property type="entry name" value="CHP02452"/>
</dbReference>
<dbReference type="Proteomes" id="UP000664521">
    <property type="component" value="Unassembled WGS sequence"/>
</dbReference>
<name>A0A8H3I0P8_9LECA</name>
<dbReference type="InterPro" id="IPR043472">
    <property type="entry name" value="Macro_dom-like"/>
</dbReference>
<reference evidence="2" key="1">
    <citation type="submission" date="2021-03" db="EMBL/GenBank/DDBJ databases">
        <authorList>
            <person name="Tagirdzhanova G."/>
        </authorList>
    </citation>
    <scope>NUCLEOTIDE SEQUENCE</scope>
</reference>
<evidence type="ECO:0000259" key="1">
    <source>
        <dbReference type="Pfam" id="PF10021"/>
    </source>
</evidence>
<comment type="caution">
    <text evidence="2">The sequence shown here is derived from an EMBL/GenBank/DDBJ whole genome shotgun (WGS) entry which is preliminary data.</text>
</comment>
<dbReference type="SUPFAM" id="SSF52949">
    <property type="entry name" value="Macro domain-like"/>
    <property type="match status" value="1"/>
</dbReference>
<proteinExistence type="predicted"/>
<dbReference type="NCBIfam" id="TIGR02452">
    <property type="entry name" value="TIGR02452 family protein"/>
    <property type="match status" value="1"/>
</dbReference>
<protein>
    <recommendedName>
        <fullName evidence="1">Microbial-type PARG catalytic domain-containing protein</fullName>
    </recommendedName>
</protein>
<organism evidence="2 3">
    <name type="scientific">Heterodermia speciosa</name>
    <dbReference type="NCBI Taxonomy" id="116794"/>
    <lineage>
        <taxon>Eukaryota</taxon>
        <taxon>Fungi</taxon>
        <taxon>Dikarya</taxon>
        <taxon>Ascomycota</taxon>
        <taxon>Pezizomycotina</taxon>
        <taxon>Lecanoromycetes</taxon>
        <taxon>OSLEUM clade</taxon>
        <taxon>Lecanoromycetidae</taxon>
        <taxon>Caliciales</taxon>
        <taxon>Physciaceae</taxon>
        <taxon>Heterodermia</taxon>
    </lineage>
</organism>
<keyword evidence="3" id="KW-1185">Reference proteome</keyword>